<reference evidence="2" key="1">
    <citation type="submission" date="2022-11" db="UniProtKB">
        <authorList>
            <consortium name="WormBaseParasite"/>
        </authorList>
    </citation>
    <scope>IDENTIFICATION</scope>
</reference>
<dbReference type="Proteomes" id="UP000887576">
    <property type="component" value="Unplaced"/>
</dbReference>
<sequence length="560" mass="65891">MSAEKRRSLRTTTRKRKRPIQALDEELEDDVVEILDEEENDAPVVFTFSQNAPVICQDRNLKDEENDAPVVFTFSQNAPVVCQDRNLKDEGALSLIRGFCFLLQKWLRNETSSRFRAEIKALIRYHGLNNLIVDNQKIERLCETKTTIADSHALPVFNLVSFMRSLSILEERANRSIWVQNYYCPKQIEKSELVFFFSQKILFTVINLMNAVHSGNWHHVAAVLADLDLNYDNSAGNMDHYWEFLTAIFSFRWQQFFYVCFERILHLRIDSKQKCEALTKMLLSFQPTSNTSISYTRHCSGLYLVHVLIYALANGDAETVESLLQVKIPSHRQDLQFSQMVKFYQVLAEFINCYSESADNEVMDSRWQGIYQRINVLLETSKDPSKMLVFVEPFVISAIYSDNQNDAYEMITELCYKAPVLLPYVADILNRCGEKRFIGIIVNQVISSTPENERFLSRFPLILYFVRQRSEKKIRREDAELHVRMLFEFLDHVTNRHFFDAWVCFLANLKALIPLPEWIRQEWKDRKSWWPKFHNVPMEAGLEEREQVFDLLKNQFRKKI</sequence>
<accession>A0AC34Q9Z7</accession>
<proteinExistence type="predicted"/>
<evidence type="ECO:0000313" key="1">
    <source>
        <dbReference type="Proteomes" id="UP000887576"/>
    </source>
</evidence>
<evidence type="ECO:0000313" key="2">
    <source>
        <dbReference type="WBParaSite" id="JU765_v2.g14378.t3"/>
    </source>
</evidence>
<dbReference type="WBParaSite" id="JU765_v2.g14378.t3">
    <property type="protein sequence ID" value="JU765_v2.g14378.t3"/>
    <property type="gene ID" value="JU765_v2.g14378"/>
</dbReference>
<organism evidence="1 2">
    <name type="scientific">Panagrolaimus sp. JU765</name>
    <dbReference type="NCBI Taxonomy" id="591449"/>
    <lineage>
        <taxon>Eukaryota</taxon>
        <taxon>Metazoa</taxon>
        <taxon>Ecdysozoa</taxon>
        <taxon>Nematoda</taxon>
        <taxon>Chromadorea</taxon>
        <taxon>Rhabditida</taxon>
        <taxon>Tylenchina</taxon>
        <taxon>Panagrolaimomorpha</taxon>
        <taxon>Panagrolaimoidea</taxon>
        <taxon>Panagrolaimidae</taxon>
        <taxon>Panagrolaimus</taxon>
    </lineage>
</organism>
<protein>
    <submittedName>
        <fullName evidence="2">Uncharacterized protein</fullName>
    </submittedName>
</protein>
<name>A0AC34Q9Z7_9BILA</name>